<evidence type="ECO:0000313" key="1">
    <source>
        <dbReference type="EMBL" id="GBN32410.1"/>
    </source>
</evidence>
<proteinExistence type="predicted"/>
<reference evidence="1 2" key="1">
    <citation type="journal article" date="2019" name="Sci. Rep.">
        <title>Orb-weaving spider Araneus ventricosus genome elucidates the spidroin gene catalogue.</title>
        <authorList>
            <person name="Kono N."/>
            <person name="Nakamura H."/>
            <person name="Ohtoshi R."/>
            <person name="Moran D.A.P."/>
            <person name="Shinohara A."/>
            <person name="Yoshida Y."/>
            <person name="Fujiwara M."/>
            <person name="Mori M."/>
            <person name="Tomita M."/>
            <person name="Arakawa K."/>
        </authorList>
    </citation>
    <scope>NUCLEOTIDE SEQUENCE [LARGE SCALE GENOMIC DNA]</scope>
</reference>
<protein>
    <submittedName>
        <fullName evidence="1">Uncharacterized protein</fullName>
    </submittedName>
</protein>
<feature type="non-terminal residue" evidence="1">
    <location>
        <position position="47"/>
    </location>
</feature>
<name>A0A4Y2N1F5_ARAVE</name>
<evidence type="ECO:0000313" key="2">
    <source>
        <dbReference type="Proteomes" id="UP000499080"/>
    </source>
</evidence>
<dbReference type="EMBL" id="BGPR01284777">
    <property type="protein sequence ID" value="GBN32410.1"/>
    <property type="molecule type" value="Genomic_DNA"/>
</dbReference>
<sequence>MKAGLNVDCAKSGDRMIAVPLVYLYATIIKPDPVRTLSHPTCALVPS</sequence>
<comment type="caution">
    <text evidence="1">The sequence shown here is derived from an EMBL/GenBank/DDBJ whole genome shotgun (WGS) entry which is preliminary data.</text>
</comment>
<gene>
    <name evidence="1" type="ORF">AVEN_78370_1</name>
</gene>
<dbReference type="AlphaFoldDB" id="A0A4Y2N1F5"/>
<accession>A0A4Y2N1F5</accession>
<dbReference type="Proteomes" id="UP000499080">
    <property type="component" value="Unassembled WGS sequence"/>
</dbReference>
<organism evidence="1 2">
    <name type="scientific">Araneus ventricosus</name>
    <name type="common">Orbweaver spider</name>
    <name type="synonym">Epeira ventricosa</name>
    <dbReference type="NCBI Taxonomy" id="182803"/>
    <lineage>
        <taxon>Eukaryota</taxon>
        <taxon>Metazoa</taxon>
        <taxon>Ecdysozoa</taxon>
        <taxon>Arthropoda</taxon>
        <taxon>Chelicerata</taxon>
        <taxon>Arachnida</taxon>
        <taxon>Araneae</taxon>
        <taxon>Araneomorphae</taxon>
        <taxon>Entelegynae</taxon>
        <taxon>Araneoidea</taxon>
        <taxon>Araneidae</taxon>
        <taxon>Araneus</taxon>
    </lineage>
</organism>
<keyword evidence="2" id="KW-1185">Reference proteome</keyword>